<evidence type="ECO:0000313" key="7">
    <source>
        <dbReference type="Proteomes" id="UP000316270"/>
    </source>
</evidence>
<name>A0A517LGS1_9PEZI</name>
<evidence type="ECO:0000313" key="6">
    <source>
        <dbReference type="EMBL" id="QDS74834.1"/>
    </source>
</evidence>
<keyword evidence="7" id="KW-1185">Reference proteome</keyword>
<evidence type="ECO:0000259" key="5">
    <source>
        <dbReference type="Pfam" id="PF25151"/>
    </source>
</evidence>
<gene>
    <name evidence="6" type="ORF">FKW77_002765</name>
</gene>
<dbReference type="InterPro" id="IPR056842">
    <property type="entry name" value="THADA-like_TPR_C"/>
</dbReference>
<dbReference type="GO" id="GO:0005829">
    <property type="term" value="C:cytosol"/>
    <property type="evidence" value="ECO:0007669"/>
    <property type="project" value="TreeGrafter"/>
</dbReference>
<feature type="domain" description="tRNA (32-2'-O)-methyltransferase regulator THADA-like C-terminal TPR repeats region" evidence="5">
    <location>
        <begin position="920"/>
        <end position="1067"/>
    </location>
</feature>
<evidence type="ECO:0000256" key="1">
    <source>
        <dbReference type="ARBA" id="ARBA00010409"/>
    </source>
</evidence>
<dbReference type="InterPro" id="IPR056843">
    <property type="entry name" value="THADA-like_TPR"/>
</dbReference>
<evidence type="ECO:0000259" key="3">
    <source>
        <dbReference type="Pfam" id="PF10350"/>
    </source>
</evidence>
<organism evidence="6 7">
    <name type="scientific">Venturia effusa</name>
    <dbReference type="NCBI Taxonomy" id="50376"/>
    <lineage>
        <taxon>Eukaryota</taxon>
        <taxon>Fungi</taxon>
        <taxon>Dikarya</taxon>
        <taxon>Ascomycota</taxon>
        <taxon>Pezizomycotina</taxon>
        <taxon>Dothideomycetes</taxon>
        <taxon>Pleosporomycetidae</taxon>
        <taxon>Venturiales</taxon>
        <taxon>Venturiaceae</taxon>
        <taxon>Venturia</taxon>
    </lineage>
</organism>
<dbReference type="Pfam" id="PF26523">
    <property type="entry name" value="Trm732_C"/>
    <property type="match status" value="1"/>
</dbReference>
<dbReference type="SUPFAM" id="SSF48371">
    <property type="entry name" value="ARM repeat"/>
    <property type="match status" value="2"/>
</dbReference>
<accession>A0A517LGS1</accession>
<dbReference type="InterPro" id="IPR016024">
    <property type="entry name" value="ARM-type_fold"/>
</dbReference>
<dbReference type="PANTHER" id="PTHR14387">
    <property type="entry name" value="THADA/DEATH RECEPTOR INTERACTING PROTEIN"/>
    <property type="match status" value="1"/>
</dbReference>
<keyword evidence="2" id="KW-0819">tRNA processing</keyword>
<feature type="domain" description="DUF2428" evidence="3">
    <location>
        <begin position="688"/>
        <end position="918"/>
    </location>
</feature>
<dbReference type="OrthoDB" id="73997at2759"/>
<evidence type="ECO:0000259" key="4">
    <source>
        <dbReference type="Pfam" id="PF25150"/>
    </source>
</evidence>
<dbReference type="Pfam" id="PF25151">
    <property type="entry name" value="TPR_Trm732_C"/>
    <property type="match status" value="1"/>
</dbReference>
<evidence type="ECO:0000256" key="2">
    <source>
        <dbReference type="ARBA" id="ARBA00022694"/>
    </source>
</evidence>
<dbReference type="InterPro" id="IPR051954">
    <property type="entry name" value="tRNA_methyltransferase_THADA"/>
</dbReference>
<dbReference type="Pfam" id="PF25150">
    <property type="entry name" value="TPR_Trm732"/>
    <property type="match status" value="1"/>
</dbReference>
<comment type="similarity">
    <text evidence="1">Belongs to the THADA family.</text>
</comment>
<dbReference type="Proteomes" id="UP000316270">
    <property type="component" value="Chromosome 12"/>
</dbReference>
<dbReference type="EMBL" id="CP042196">
    <property type="protein sequence ID" value="QDS74834.1"/>
    <property type="molecule type" value="Genomic_DNA"/>
</dbReference>
<dbReference type="Pfam" id="PF10350">
    <property type="entry name" value="DUF2428"/>
    <property type="match status" value="1"/>
</dbReference>
<dbReference type="GO" id="GO:0030488">
    <property type="term" value="P:tRNA methylation"/>
    <property type="evidence" value="ECO:0007669"/>
    <property type="project" value="TreeGrafter"/>
</dbReference>
<reference evidence="6 7" key="1">
    <citation type="submission" date="2019-07" db="EMBL/GenBank/DDBJ databases">
        <title>Finished genome of Venturia effusa.</title>
        <authorList>
            <person name="Young C.A."/>
            <person name="Cox M.P."/>
            <person name="Ganley A.R.D."/>
            <person name="David W.J."/>
        </authorList>
    </citation>
    <scope>NUCLEOTIDE SEQUENCE [LARGE SCALE GENOMIC DNA]</scope>
    <source>
        <strain evidence="7">albino</strain>
    </source>
</reference>
<proteinExistence type="inferred from homology"/>
<dbReference type="PANTHER" id="PTHR14387:SF0">
    <property type="entry name" value="DUF2428 DOMAIN-CONTAINING PROTEIN"/>
    <property type="match status" value="1"/>
</dbReference>
<protein>
    <submittedName>
        <fullName evidence="6">Uncharacterized protein</fullName>
    </submittedName>
</protein>
<feature type="domain" description="tRNA (32-2'-O)-methyltransferase regulator THADA-like TPR repeats region" evidence="4">
    <location>
        <begin position="243"/>
        <end position="535"/>
    </location>
</feature>
<dbReference type="STRING" id="50376.A0A517LGS1"/>
<sequence>MTSVWTIPVTEDALRDFSKTVHLNSETQNETLTANWIPTIEAFIKTAYDADIDGSHRAAATNAICSAISHAPKIGIAQPVTKHQWLEILNVVLDRSDSAKGKSMRQLLVAMVKLLPFLESKDVAEIRKETLQLVFKILLSQQSDHVKVKPAFQVVSVFLTKEAVKLEDFVAHLRSFVDLDQYKAAASKSDTSVLRSFTEALINWMRFMDAAPAAGQTICALAKLMTWEDVQLDQRSDEPAAAFWVEPLIASLTAFPEATANVRHHLLPDLLSLSSHSCKGLLQRLQIVEWLNGEVVSRPQLLYLSILVGKEMGIVLDADFEHEIRSDIDFKDGKIFIVDKVWARLLRDPSSDTRIAGFSLLITTAAMTRPFSSRAICCLKRNLPHLLMEVDAGKRGEVLTGIQRIIDRAKAATSVLHKAIINSQAQQDRPTTIGAKRVSIDFRRKTLVQHRAFLSWLVAFFREQLHPEAAYQRHITSLRALMLMASSGVDNTVAAHWLSKSATGDTKWCLHIPIFDPWMVRVLYDLTMNPFEDVRMFAEMLIDVSFPQGNRDKLTKSDSVEPSSVHAPINLNVLLRAESLMLRSGRADHADGVSRTYALLFNSVTDFVSGPEIDRKDIWWTSKSDIADHLVDQLEAALNTATVDLKLAVTLSPMHGILASLRYILDMPVIYASLEEDIDWKARWTDMHSVLVLALQKVWGCVRGVLCNDAPEGHVPDETAEDENMTTKDILSYSWRALRESSAIIQVLARKAPVGAHGVLAEHEFVAMCSTAFMELSELRHRGAFSAVAQAFSACCSRCHTLGYHELLDQFYKDTLACIQHQASATTRRSAGLPSLITGVLGANPGGPLFQQAIRDLQLEAAAASPSFISYGDELPQVHALNSLRAIFTSTILGPSSEPHLVSTLSIAGRCLRSKIWAIRNCGAMLFRALIDRLLGSTDSQNHDDDSEVKFVRITYNDYPKLLDIITELLTPDFDGFGDGDGAVESVFPALKIIQRMPPPEHEQKRIRELVFNLCVSSHWHIRNMAARTFANLVPQTEVGTILCNLVPLSRTDQNAVHGRLLCINYLMDPIFRNAASTTEGSLFDLEPIYDVLRRQIQVLYRDNPSPYTRSAYLDILNRFTLVLITVPHFLENSNLFNRIAAEEVTTVDLNDGDDRDADSEVAEIFYEEPSARKSVALHFLLHYILRMQIVERQGQGRMETLDHYQIILTRLETGDSDAKMQVLEYLVNISAMIPRVAVHLLVGTVVRLTENSEDNRVASRCRKFLRILYMSVSKDPDLFLNAPSLPNLRGVFKRKTVAAPSMVVNTLGLWGFIMNRTCQAAQPTYVLAKEISFMLSFIAQMIQETRTFELRQASALCLRDAAAIWTLNIPRQDLNPQKIQAILLTYDILNDDDDDIRDIGSQIVSSITNNEVCVPLVASQQLLHYLATKYRQSEHVCRQALRKMIQSTLQDDKLIPSAKERFKSATVEDTALFVVEKQNLFLDLYREAGLWSKVLTRLSAKVITETEVTALGHWVFEGLTLLSDKARYELDGPLGWTSKREVWVFGMQVLFATEVYLDWRHRTKKGRVKGNVIRDLLAMLYSHGLKTNVHEAWLEKIQRMLVDSMRKRAGSFGAVLSAIEAEKSQPEGGWTVADV</sequence>
<dbReference type="InterPro" id="IPR019442">
    <property type="entry name" value="THADA/TRM732_DUF2428"/>
</dbReference>